<evidence type="ECO:0000256" key="2">
    <source>
        <dbReference type="ARBA" id="ARBA00010529"/>
    </source>
</evidence>
<keyword evidence="7 12" id="KW-0238">DNA-binding</keyword>
<dbReference type="PANTHER" id="PTHR33175:SF13">
    <property type="entry name" value="HISTONE-LIKE PROTEIN"/>
    <property type="match status" value="1"/>
</dbReference>
<protein>
    <recommendedName>
        <fullName evidence="4">Viral histone-like protein</fullName>
    </recommendedName>
    <alternativeName>
        <fullName evidence="9">DNA-binding protein pA104R</fullName>
    </alternativeName>
    <alternativeName>
        <fullName evidence="8">pA104R</fullName>
    </alternativeName>
</protein>
<dbReference type="EMBL" id="CP072649">
    <property type="protein sequence ID" value="QUW04773.1"/>
    <property type="molecule type" value="Genomic_DNA"/>
</dbReference>
<dbReference type="Pfam" id="PF00216">
    <property type="entry name" value="Bac_DNA_binding"/>
    <property type="match status" value="1"/>
</dbReference>
<evidence type="ECO:0000256" key="3">
    <source>
        <dbReference type="ARBA" id="ARBA00011738"/>
    </source>
</evidence>
<evidence type="ECO:0000256" key="4">
    <source>
        <dbReference type="ARBA" id="ARBA00016145"/>
    </source>
</evidence>
<dbReference type="SMART" id="SM00411">
    <property type="entry name" value="BHL"/>
    <property type="match status" value="1"/>
</dbReference>
<evidence type="ECO:0000256" key="8">
    <source>
        <dbReference type="ARBA" id="ARBA00033120"/>
    </source>
</evidence>
<evidence type="ECO:0000256" key="11">
    <source>
        <dbReference type="RuleBase" id="RU003939"/>
    </source>
</evidence>
<evidence type="ECO:0000256" key="5">
    <source>
        <dbReference type="ARBA" id="ARBA00022705"/>
    </source>
</evidence>
<dbReference type="CDD" id="cd00591">
    <property type="entry name" value="HU_IHF"/>
    <property type="match status" value="1"/>
</dbReference>
<sequence>MTKTEIINHFAEKFALPKATVRGFFDEQAELAAAQSKVGFTIPGIGKLVVREYKAREGRNPRTGEKMKIKARKRLKFVISAAAKKAAGFDK</sequence>
<dbReference type="PANTHER" id="PTHR33175">
    <property type="entry name" value="DNA-BINDING PROTEIN HU"/>
    <property type="match status" value="1"/>
</dbReference>
<evidence type="ECO:0000256" key="7">
    <source>
        <dbReference type="ARBA" id="ARBA00023125"/>
    </source>
</evidence>
<proteinExistence type="inferred from homology"/>
<evidence type="ECO:0000256" key="6">
    <source>
        <dbReference type="ARBA" id="ARBA00022921"/>
    </source>
</evidence>
<comment type="similarity">
    <text evidence="2 11">Belongs to the bacterial histone-like protein family.</text>
</comment>
<name>A0ABX8BD78_9BACT</name>
<gene>
    <name evidence="12" type="ORF">J8C06_15055</name>
</gene>
<comment type="subcellular location">
    <subcellularLocation>
        <location evidence="1">Virion</location>
    </subcellularLocation>
</comment>
<dbReference type="InterPro" id="IPR010992">
    <property type="entry name" value="IHF-like_DNA-bd_dom_sf"/>
</dbReference>
<dbReference type="GO" id="GO:0003677">
    <property type="term" value="F:DNA binding"/>
    <property type="evidence" value="ECO:0007669"/>
    <property type="project" value="UniProtKB-KW"/>
</dbReference>
<organism evidence="12 13">
    <name type="scientific">Chloracidobacterium validum</name>
    <dbReference type="NCBI Taxonomy" id="2821543"/>
    <lineage>
        <taxon>Bacteria</taxon>
        <taxon>Pseudomonadati</taxon>
        <taxon>Acidobacteriota</taxon>
        <taxon>Terriglobia</taxon>
        <taxon>Terriglobales</taxon>
        <taxon>Acidobacteriaceae</taxon>
        <taxon>Chloracidobacterium</taxon>
    </lineage>
</organism>
<evidence type="ECO:0000256" key="9">
    <source>
        <dbReference type="ARBA" id="ARBA00033227"/>
    </source>
</evidence>
<accession>A0ABX8BD78</accession>
<reference evidence="12 13" key="1">
    <citation type="submission" date="2021-03" db="EMBL/GenBank/DDBJ databases">
        <title>Genomic and phenotypic characterization of Chloracidobacterium isolates provides evidence for multiple species.</title>
        <authorList>
            <person name="Saini M.K."/>
            <person name="Costas A.M.G."/>
            <person name="Tank M."/>
            <person name="Bryant D.A."/>
        </authorList>
    </citation>
    <scope>NUCLEOTIDE SEQUENCE [LARGE SCALE GENOMIC DNA]</scope>
    <source>
        <strain evidence="12 13">BV2-C</strain>
    </source>
</reference>
<evidence type="ECO:0000313" key="12">
    <source>
        <dbReference type="EMBL" id="QUW04773.1"/>
    </source>
</evidence>
<keyword evidence="13" id="KW-1185">Reference proteome</keyword>
<dbReference type="SUPFAM" id="SSF47729">
    <property type="entry name" value="IHF-like DNA-binding proteins"/>
    <property type="match status" value="1"/>
</dbReference>
<dbReference type="Proteomes" id="UP000676506">
    <property type="component" value="Chromosome 2"/>
</dbReference>
<keyword evidence="6" id="KW-0426">Late protein</keyword>
<evidence type="ECO:0000256" key="10">
    <source>
        <dbReference type="ARBA" id="ARBA00046140"/>
    </source>
</evidence>
<evidence type="ECO:0000256" key="1">
    <source>
        <dbReference type="ARBA" id="ARBA00004328"/>
    </source>
</evidence>
<evidence type="ECO:0000313" key="13">
    <source>
        <dbReference type="Proteomes" id="UP000676506"/>
    </source>
</evidence>
<dbReference type="InterPro" id="IPR000119">
    <property type="entry name" value="Hist_DNA-bd"/>
</dbReference>
<keyword evidence="5" id="KW-0235">DNA replication</keyword>
<comment type="function">
    <text evidence="10">DNA-binding protein that plays a critical role in nucleoid compaction, genome replication and DNA replication and transcription. Binds to both ssDNA and dsDNA with a binding site covering about 15 nucleotides. Displays DNA-supercoiling activity only when associated with the viral DNA topoisomerase 2.</text>
</comment>
<comment type="subunit">
    <text evidence="3">Homodimer.</text>
</comment>
<dbReference type="Gene3D" id="4.10.520.10">
    <property type="entry name" value="IHF-like DNA-binding proteins"/>
    <property type="match status" value="1"/>
</dbReference>